<evidence type="ECO:0000313" key="2">
    <source>
        <dbReference type="Proteomes" id="UP000659344"/>
    </source>
</evidence>
<dbReference type="EMBL" id="BMFT01000001">
    <property type="protein sequence ID" value="GGH16666.1"/>
    <property type="molecule type" value="Genomic_DNA"/>
</dbReference>
<comment type="caution">
    <text evidence="1">The sequence shown here is derived from an EMBL/GenBank/DDBJ whole genome shotgun (WGS) entry which is preliminary data.</text>
</comment>
<accession>A0ABQ1Y984</accession>
<sequence>MATSARVQVINEVAYDPNAVGNSWVLCLQWCRYIYDDGTMEMGFRFIWRRDDGSLQAARGQARIPDLEMVSVLMERAKQLGWGHNSSSEDKVDNR</sequence>
<protein>
    <submittedName>
        <fullName evidence="1">Uncharacterized protein</fullName>
    </submittedName>
</protein>
<keyword evidence="2" id="KW-1185">Reference proteome</keyword>
<dbReference type="Proteomes" id="UP000659344">
    <property type="component" value="Unassembled WGS sequence"/>
</dbReference>
<gene>
    <name evidence="1" type="ORF">GCM10008013_11570</name>
</gene>
<dbReference type="RefSeq" id="WP_229753274.1">
    <property type="nucleotide sequence ID" value="NZ_BMFT01000001.1"/>
</dbReference>
<organism evidence="1 2">
    <name type="scientific">Paenibacillus segetis</name>
    <dbReference type="NCBI Taxonomy" id="1325360"/>
    <lineage>
        <taxon>Bacteria</taxon>
        <taxon>Bacillati</taxon>
        <taxon>Bacillota</taxon>
        <taxon>Bacilli</taxon>
        <taxon>Bacillales</taxon>
        <taxon>Paenibacillaceae</taxon>
        <taxon>Paenibacillus</taxon>
    </lineage>
</organism>
<proteinExistence type="predicted"/>
<reference evidence="2" key="1">
    <citation type="journal article" date="2019" name="Int. J. Syst. Evol. Microbiol.">
        <title>The Global Catalogue of Microorganisms (GCM) 10K type strain sequencing project: providing services to taxonomists for standard genome sequencing and annotation.</title>
        <authorList>
            <consortium name="The Broad Institute Genomics Platform"/>
            <consortium name="The Broad Institute Genome Sequencing Center for Infectious Disease"/>
            <person name="Wu L."/>
            <person name="Ma J."/>
        </authorList>
    </citation>
    <scope>NUCLEOTIDE SEQUENCE [LARGE SCALE GENOMIC DNA]</scope>
    <source>
        <strain evidence="2">CGMCC 1.12769</strain>
    </source>
</reference>
<name>A0ABQ1Y984_9BACL</name>
<evidence type="ECO:0000313" key="1">
    <source>
        <dbReference type="EMBL" id="GGH16666.1"/>
    </source>
</evidence>